<evidence type="ECO:0000256" key="1">
    <source>
        <dbReference type="ARBA" id="ARBA00004123"/>
    </source>
</evidence>
<evidence type="ECO:0000256" key="8">
    <source>
        <dbReference type="ARBA" id="ARBA00023242"/>
    </source>
</evidence>
<dbReference type="EnsemblPlants" id="LPERR09G05700.2">
    <property type="protein sequence ID" value="LPERR09G05700.2"/>
    <property type="gene ID" value="LPERR09G05700"/>
</dbReference>
<reference evidence="10" key="3">
    <citation type="submission" date="2015-04" db="UniProtKB">
        <authorList>
            <consortium name="EnsemblPlants"/>
        </authorList>
    </citation>
    <scope>IDENTIFICATION</scope>
</reference>
<keyword evidence="11" id="KW-1185">Reference proteome</keyword>
<dbReference type="GO" id="GO:0003697">
    <property type="term" value="F:single-stranded DNA binding"/>
    <property type="evidence" value="ECO:0007669"/>
    <property type="project" value="TreeGrafter"/>
</dbReference>
<evidence type="ECO:0000256" key="3">
    <source>
        <dbReference type="ARBA" id="ARBA00006332"/>
    </source>
</evidence>
<dbReference type="STRING" id="77586.A0A0D9XD62"/>
<name>A0A0D9XD62_9ORYZ</name>
<comment type="similarity">
    <text evidence="3">Belongs to the CTC1 family.</text>
</comment>
<dbReference type="InterPro" id="IPR042617">
    <property type="entry name" value="CTC1-like"/>
</dbReference>
<keyword evidence="6" id="KW-0779">Telomere</keyword>
<dbReference type="AlphaFoldDB" id="A0A0D9XD62"/>
<dbReference type="GO" id="GO:0045740">
    <property type="term" value="P:positive regulation of DNA replication"/>
    <property type="evidence" value="ECO:0007669"/>
    <property type="project" value="TreeGrafter"/>
</dbReference>
<organism evidence="10 11">
    <name type="scientific">Leersia perrieri</name>
    <dbReference type="NCBI Taxonomy" id="77586"/>
    <lineage>
        <taxon>Eukaryota</taxon>
        <taxon>Viridiplantae</taxon>
        <taxon>Streptophyta</taxon>
        <taxon>Embryophyta</taxon>
        <taxon>Tracheophyta</taxon>
        <taxon>Spermatophyta</taxon>
        <taxon>Magnoliopsida</taxon>
        <taxon>Liliopsida</taxon>
        <taxon>Poales</taxon>
        <taxon>Poaceae</taxon>
        <taxon>BOP clade</taxon>
        <taxon>Oryzoideae</taxon>
        <taxon>Oryzeae</taxon>
        <taxon>Oryzinae</taxon>
        <taxon>Leersia</taxon>
    </lineage>
</organism>
<evidence type="ECO:0000256" key="2">
    <source>
        <dbReference type="ARBA" id="ARBA00004574"/>
    </source>
</evidence>
<dbReference type="InterPro" id="IPR028262">
    <property type="entry name" value="CTC1_plant"/>
</dbReference>
<dbReference type="PANTHER" id="PTHR14865">
    <property type="entry name" value="CST COMPLEX SUBUNIT CTC1"/>
    <property type="match status" value="1"/>
</dbReference>
<dbReference type="GO" id="GO:0010833">
    <property type="term" value="P:telomere maintenance via telomere lengthening"/>
    <property type="evidence" value="ECO:0007669"/>
    <property type="project" value="TreeGrafter"/>
</dbReference>
<evidence type="ECO:0000256" key="4">
    <source>
        <dbReference type="ARBA" id="ARBA00016175"/>
    </source>
</evidence>
<dbReference type="eggNOG" id="ENOG502QU1G">
    <property type="taxonomic scope" value="Eukaryota"/>
</dbReference>
<keyword evidence="5" id="KW-0158">Chromosome</keyword>
<evidence type="ECO:0000313" key="10">
    <source>
        <dbReference type="EnsemblPlants" id="LPERR09G05700.2"/>
    </source>
</evidence>
<dbReference type="PANTHER" id="PTHR14865:SF2">
    <property type="entry name" value="CST COMPLEX SUBUNIT CTC1"/>
    <property type="match status" value="1"/>
</dbReference>
<evidence type="ECO:0000256" key="5">
    <source>
        <dbReference type="ARBA" id="ARBA00022454"/>
    </source>
</evidence>
<evidence type="ECO:0000256" key="7">
    <source>
        <dbReference type="ARBA" id="ARBA00023125"/>
    </source>
</evidence>
<feature type="compositionally biased region" description="Pro residues" evidence="9">
    <location>
        <begin position="56"/>
        <end position="67"/>
    </location>
</feature>
<feature type="compositionally biased region" description="Low complexity" evidence="9">
    <location>
        <begin position="33"/>
        <end position="46"/>
    </location>
</feature>
<accession>A0A0D9XD62</accession>
<keyword evidence="7" id="KW-0238">DNA-binding</keyword>
<dbReference type="Pfam" id="PF15491">
    <property type="entry name" value="CTC1_2"/>
    <property type="match status" value="1"/>
</dbReference>
<dbReference type="GO" id="GO:1990879">
    <property type="term" value="C:CST complex"/>
    <property type="evidence" value="ECO:0007669"/>
    <property type="project" value="TreeGrafter"/>
</dbReference>
<comment type="subcellular location">
    <subcellularLocation>
        <location evidence="2">Chromosome</location>
        <location evidence="2">Telomere</location>
    </subcellularLocation>
    <subcellularLocation>
        <location evidence="1">Nucleus</location>
    </subcellularLocation>
</comment>
<evidence type="ECO:0000256" key="6">
    <source>
        <dbReference type="ARBA" id="ARBA00022895"/>
    </source>
</evidence>
<evidence type="ECO:0000313" key="11">
    <source>
        <dbReference type="Proteomes" id="UP000032180"/>
    </source>
</evidence>
<sequence>MNPPPPPEHGAAAAPRRLTVGDLVRIRRPTTGAASLISSPSLSTSTAPPPRKKPKFPPAAPNPPPRSTAPFAPIPHRVLLSGTLSLPAASSPVACRSHCLSLSDSPFAADAASVCCYLLDFDPAAVGREIHVLAWNYLPSVHRDDGVGVLEVIRWCLAEATPALGSGFMRTIPLDCADADELDSGTYGHVFGVVRSVSVVFSMPRASHKSDVGGGDPSVGFIAEIMCCACRKCRGTPPEADEQHKFEVEKFVYFVDSASRWRPVLARMVGRPVSVSGLKKRMVSVGTKGSYTMLVSTRKTMLRWCPSYPAVVELDGSSGNCGGVYAGVVTGIYMQGLLIELDETVWLLLDDQHLAPSHSLRVGAVISVKNGRAIRLKFAWTRIVLLGTCIKTSITINSFSLVDSKCYIKAENRGLLGKFVDSFELPIRFWMLILISCFKQKFTKLFSEKEILGSKNVVPFANFICKGESFWILKMLKIWNGTEVMDKNQRCCPFLCDGISYPGTGKKIISSSDLGSVLVGRIKSSSLPGTLQLVDATGCIDVVIPDLPPNINNYKVVLQGHMAYLDHYDVTDPLSCKAAFQHFSFRKRLNHLKIYVIINWSELNRIGPSSIPLQINTCGKLFHLLKLTHIYPENNTFQHKNLLGHSLYAEAVILPYDFKFTERGECSEHAESFRMSCTYSLGNSKVSMAKSCDIPCTLSFGTTKLYGSLVSIYYCGSVGERDHISRILLEFKDGMFNYQSLRIGGYFLLECPTESLNYSMKGCGCLQGGKISLGSQSRFWTLAITFNGNTNIKPANGDESIGVSSVKMDESFSRKAVHSEIKLVRTWNDFHQYCDFQLNIYCEAKREKMEKYNYICHVFNELCSYSNEVQSVSSFIKTRVPKRPSRSSNLQNDKLVQGDLISLQGKVDNIHPYGCKKEKNMVGNKKYNICIHVTDETHMVRLCGYVSKHGYPVGLGPGASVTFHRALLTHKHELFLTPQTYIEMSSISLAALNEECVVTPLISDCLKDGSLTRVPSCLLFSSQKHFAESRAIQFQCRVVTIHVLVLENILKDSQPSETRRGTINIKVLLAGFIVDDGSSLCCCWADDARAELLLRLQEVAIPHASVASKFSKDGVNIKQTVGSFLESMLKKHKRIIARNCGIPPGISCHDLELSSALNKVLSCLEEKLMKFIILNACWKGTLNVIASALNANTLNGFNLDLPDLHPVRNMPNFWVNQAFQVDPLDEARRMLGMSRRLN</sequence>
<reference evidence="11" key="2">
    <citation type="submission" date="2013-12" db="EMBL/GenBank/DDBJ databases">
        <authorList>
            <person name="Yu Y."/>
            <person name="Lee S."/>
            <person name="de Baynast K."/>
            <person name="Wissotski M."/>
            <person name="Liu L."/>
            <person name="Talag J."/>
            <person name="Goicoechea J."/>
            <person name="Angelova A."/>
            <person name="Jetty R."/>
            <person name="Kudrna D."/>
            <person name="Golser W."/>
            <person name="Rivera L."/>
            <person name="Zhang J."/>
            <person name="Wing R."/>
        </authorList>
    </citation>
    <scope>NUCLEOTIDE SEQUENCE</scope>
</reference>
<dbReference type="Gramene" id="LPERR09G05700.2">
    <property type="protein sequence ID" value="LPERR09G05700.2"/>
    <property type="gene ID" value="LPERR09G05700"/>
</dbReference>
<evidence type="ECO:0000256" key="9">
    <source>
        <dbReference type="SAM" id="MobiDB-lite"/>
    </source>
</evidence>
<reference evidence="10 11" key="1">
    <citation type="submission" date="2012-08" db="EMBL/GenBank/DDBJ databases">
        <title>Oryza genome evolution.</title>
        <authorList>
            <person name="Wing R.A."/>
        </authorList>
    </citation>
    <scope>NUCLEOTIDE SEQUENCE</scope>
</reference>
<protein>
    <recommendedName>
        <fullName evidence="4">CST complex subunit CTC1</fullName>
    </recommendedName>
</protein>
<dbReference type="GO" id="GO:0042162">
    <property type="term" value="F:telomeric DNA binding"/>
    <property type="evidence" value="ECO:0007669"/>
    <property type="project" value="TreeGrafter"/>
</dbReference>
<proteinExistence type="inferred from homology"/>
<keyword evidence="8" id="KW-0539">Nucleus</keyword>
<dbReference type="Proteomes" id="UP000032180">
    <property type="component" value="Chromosome 9"/>
</dbReference>
<feature type="region of interest" description="Disordered" evidence="9">
    <location>
        <begin position="29"/>
        <end position="72"/>
    </location>
</feature>